<evidence type="ECO:0000256" key="7">
    <source>
        <dbReference type="ARBA" id="ARBA00022723"/>
    </source>
</evidence>
<keyword evidence="11 14" id="KW-0503">Monooxygenase</keyword>
<reference evidence="16" key="1">
    <citation type="submission" date="2010-10" db="EMBL/GenBank/DDBJ databases">
        <title>Phanerochaete chrysosporium cytochrome P450.</title>
        <authorList>
            <person name="Hirosue S."/>
            <person name="Hiratsuka N."/>
            <person name="Ichinose H."/>
            <person name="Wariishi H."/>
        </authorList>
    </citation>
    <scope>NUCLEOTIDE SEQUENCE</scope>
    <source>
        <strain evidence="16">ATCC 34541</strain>
    </source>
</reference>
<dbReference type="PANTHER" id="PTHR46300">
    <property type="entry name" value="P450, PUTATIVE (EUROFUNG)-RELATED-RELATED"/>
    <property type="match status" value="1"/>
</dbReference>
<dbReference type="GO" id="GO:0005506">
    <property type="term" value="F:iron ion binding"/>
    <property type="evidence" value="ECO:0007669"/>
    <property type="project" value="InterPro"/>
</dbReference>
<evidence type="ECO:0000313" key="16">
    <source>
        <dbReference type="EMBL" id="BAL05122.1"/>
    </source>
</evidence>
<keyword evidence="6 15" id="KW-0812">Transmembrane</keyword>
<dbReference type="SUPFAM" id="SSF48264">
    <property type="entry name" value="Cytochrome P450"/>
    <property type="match status" value="1"/>
</dbReference>
<dbReference type="AlphaFoldDB" id="G5EJR0"/>
<evidence type="ECO:0000256" key="2">
    <source>
        <dbReference type="ARBA" id="ARBA00004167"/>
    </source>
</evidence>
<evidence type="ECO:0000256" key="15">
    <source>
        <dbReference type="SAM" id="Phobius"/>
    </source>
</evidence>
<comment type="similarity">
    <text evidence="4 14">Belongs to the cytochrome P450 family.</text>
</comment>
<evidence type="ECO:0000256" key="4">
    <source>
        <dbReference type="ARBA" id="ARBA00010617"/>
    </source>
</evidence>
<dbReference type="PANTHER" id="PTHR46300:SF7">
    <property type="entry name" value="P450, PUTATIVE (EUROFUNG)-RELATED"/>
    <property type="match status" value="1"/>
</dbReference>
<dbReference type="PRINTS" id="PR00463">
    <property type="entry name" value="EP450I"/>
</dbReference>
<feature type="transmembrane region" description="Helical" evidence="15">
    <location>
        <begin position="6"/>
        <end position="22"/>
    </location>
</feature>
<feature type="binding site" description="axial binding residue" evidence="13">
    <location>
        <position position="442"/>
    </location>
    <ligand>
        <name>heme</name>
        <dbReference type="ChEBI" id="CHEBI:30413"/>
    </ligand>
    <ligandPart>
        <name>Fe</name>
        <dbReference type="ChEBI" id="CHEBI:18248"/>
    </ligandPart>
</feature>
<sequence length="519" mass="59176">MLSSTILVFSSVCTLAAIVAIVRRFGGKRRHHFPPGPKGLPIVGNLFDVPTNFGWYTFAKWAQQYNSDVIHFEVLGKHFYVLHSAALAKELFERRSQTYSDRQLSVMACELTGWHRVLTLTPYGEYWRQYRRLFHEHFRAQVIPQYEDKMLTSARNLLRLLLETPDKFLRHIRHASGRTMLDIVYALDTEAHNNAVILESVEKAIEIFAEVAEGGAYLVDHLPILKYLPAWFPGAGFKRQAAAWRVHVDTMYEAPYQDVNRRLLAGKAKPCITTSLISAFSDKCEDPDVEESLISFAGTTYAGSDTSVFKMTIFMRAMLLFPEVQVKAQEELDRVVGRDRLPELADKDSLPYISALYKELLRWHPLFPLAFPHKSTVDDWLDGYFIPAGSLIIGSAWATLHDEERYPDPEAFRPERFLTADGKLDPSVPDPVEAFGYGRRICPGRHYADASLFLYIAHILFAFTIRKPLDERGNVVEPPPGFAMSRLFWVPEPFKASIKPRFEGVEELIQLSTQLATSD</sequence>
<evidence type="ECO:0000256" key="1">
    <source>
        <dbReference type="ARBA" id="ARBA00001971"/>
    </source>
</evidence>
<evidence type="ECO:0000256" key="10">
    <source>
        <dbReference type="ARBA" id="ARBA00023004"/>
    </source>
</evidence>
<evidence type="ECO:0000256" key="3">
    <source>
        <dbReference type="ARBA" id="ARBA00005179"/>
    </source>
</evidence>
<gene>
    <name evidence="16" type="primary">PcCYP_24k</name>
</gene>
<dbReference type="GO" id="GO:0016705">
    <property type="term" value="F:oxidoreductase activity, acting on paired donors, with incorporation or reduction of molecular oxygen"/>
    <property type="evidence" value="ECO:0007669"/>
    <property type="project" value="InterPro"/>
</dbReference>
<organism evidence="16">
    <name type="scientific">Phanerodontia chrysosporium</name>
    <name type="common">White-rot fungus</name>
    <name type="synonym">Sporotrichum pruinosum</name>
    <dbReference type="NCBI Taxonomy" id="2822231"/>
    <lineage>
        <taxon>Eukaryota</taxon>
        <taxon>Fungi</taxon>
        <taxon>Dikarya</taxon>
        <taxon>Basidiomycota</taxon>
        <taxon>Agaricomycotina</taxon>
        <taxon>Agaricomycetes</taxon>
        <taxon>Polyporales</taxon>
        <taxon>Phanerochaetaceae</taxon>
        <taxon>Phanerodontia</taxon>
    </lineage>
</organism>
<evidence type="ECO:0000256" key="9">
    <source>
        <dbReference type="ARBA" id="ARBA00023002"/>
    </source>
</evidence>
<dbReference type="InterPro" id="IPR050364">
    <property type="entry name" value="Cytochrome_P450_fung"/>
</dbReference>
<keyword evidence="8 15" id="KW-1133">Transmembrane helix</keyword>
<accession>G5EJR0</accession>
<dbReference type="PROSITE" id="PS00086">
    <property type="entry name" value="CYTOCHROME_P450"/>
    <property type="match status" value="1"/>
</dbReference>
<proteinExistence type="evidence at transcript level"/>
<keyword evidence="7 13" id="KW-0479">Metal-binding</keyword>
<dbReference type="InterPro" id="IPR017972">
    <property type="entry name" value="Cyt_P450_CS"/>
</dbReference>
<evidence type="ECO:0000256" key="5">
    <source>
        <dbReference type="ARBA" id="ARBA00022617"/>
    </source>
</evidence>
<name>G5EJR0_PHACH</name>
<comment type="pathway">
    <text evidence="3">Secondary metabolite biosynthesis.</text>
</comment>
<dbReference type="GO" id="GO:0020037">
    <property type="term" value="F:heme binding"/>
    <property type="evidence" value="ECO:0007669"/>
    <property type="project" value="InterPro"/>
</dbReference>
<evidence type="ECO:0000256" key="14">
    <source>
        <dbReference type="RuleBase" id="RU000461"/>
    </source>
</evidence>
<dbReference type="Pfam" id="PF00067">
    <property type="entry name" value="p450"/>
    <property type="match status" value="1"/>
</dbReference>
<comment type="subcellular location">
    <subcellularLocation>
        <location evidence="2">Membrane</location>
        <topology evidence="2">Single-pass membrane protein</topology>
    </subcellularLocation>
</comment>
<dbReference type="GO" id="GO:0016020">
    <property type="term" value="C:membrane"/>
    <property type="evidence" value="ECO:0007669"/>
    <property type="project" value="UniProtKB-SubCell"/>
</dbReference>
<dbReference type="CDD" id="cd11065">
    <property type="entry name" value="CYP64-like"/>
    <property type="match status" value="1"/>
</dbReference>
<dbReference type="EMBL" id="AB597835">
    <property type="protein sequence ID" value="BAL05122.1"/>
    <property type="molecule type" value="mRNA"/>
</dbReference>
<comment type="cofactor">
    <cofactor evidence="1 13">
        <name>heme</name>
        <dbReference type="ChEBI" id="CHEBI:30413"/>
    </cofactor>
</comment>
<keyword evidence="9 14" id="KW-0560">Oxidoreductase</keyword>
<evidence type="ECO:0000256" key="8">
    <source>
        <dbReference type="ARBA" id="ARBA00022989"/>
    </source>
</evidence>
<dbReference type="VEuPathDB" id="FungiDB:AGR57_1154"/>
<dbReference type="InterPro" id="IPR002401">
    <property type="entry name" value="Cyt_P450_E_grp-I"/>
</dbReference>
<dbReference type="Gene3D" id="1.10.630.10">
    <property type="entry name" value="Cytochrome P450"/>
    <property type="match status" value="1"/>
</dbReference>
<keyword evidence="12 15" id="KW-0472">Membrane</keyword>
<dbReference type="InterPro" id="IPR036396">
    <property type="entry name" value="Cyt_P450_sf"/>
</dbReference>
<dbReference type="GO" id="GO:0004497">
    <property type="term" value="F:monooxygenase activity"/>
    <property type="evidence" value="ECO:0007669"/>
    <property type="project" value="UniProtKB-KW"/>
</dbReference>
<evidence type="ECO:0000256" key="13">
    <source>
        <dbReference type="PIRSR" id="PIRSR602401-1"/>
    </source>
</evidence>
<dbReference type="InterPro" id="IPR001128">
    <property type="entry name" value="Cyt_P450"/>
</dbReference>
<protein>
    <submittedName>
        <fullName evidence="16">Cytochrome P450</fullName>
    </submittedName>
</protein>
<evidence type="ECO:0000256" key="11">
    <source>
        <dbReference type="ARBA" id="ARBA00023033"/>
    </source>
</evidence>
<evidence type="ECO:0000256" key="6">
    <source>
        <dbReference type="ARBA" id="ARBA00022692"/>
    </source>
</evidence>
<keyword evidence="10 13" id="KW-0408">Iron</keyword>
<evidence type="ECO:0000256" key="12">
    <source>
        <dbReference type="ARBA" id="ARBA00023136"/>
    </source>
</evidence>
<keyword evidence="5 13" id="KW-0349">Heme</keyword>